<proteinExistence type="predicted"/>
<dbReference type="GeneID" id="18503483"/>
<dbReference type="RefSeq" id="YP_009006542.1">
    <property type="nucleotide sequence ID" value="NC_023570.1"/>
</dbReference>
<keyword evidence="1" id="KW-1277">Toxin-antitoxin system</keyword>
<accession>U5PZH8</accession>
<keyword evidence="3" id="KW-1185">Reference proteome</keyword>
<sequence>MSYSPRVKVEVQREVHEALRELKQRGESFNDVIARLLESQKCVQECIQKCSGNCSE</sequence>
<dbReference type="EMBL" id="KF669656">
    <property type="protein sequence ID" value="AGY48017.1"/>
    <property type="molecule type" value="Genomic_DNA"/>
</dbReference>
<dbReference type="Pfam" id="PF02697">
    <property type="entry name" value="VAPB_antitox"/>
    <property type="match status" value="1"/>
</dbReference>
<evidence type="ECO:0000313" key="2">
    <source>
        <dbReference type="EMBL" id="AGY48017.1"/>
    </source>
</evidence>
<reference evidence="2 3" key="1">
    <citation type="journal article" date="2013" name="Genome Announc.">
        <title>Complete Genome of Acinetobacter baumannii Podophage Petty.</title>
        <authorList>
            <person name="Mumm I.P."/>
            <person name="Wood T.L."/>
            <person name="Chamakura K.R."/>
            <person name="Kuty Everett G.F."/>
        </authorList>
    </citation>
    <scope>NUCLEOTIDE SEQUENCE [LARGE SCALE GENOMIC DNA]</scope>
</reference>
<name>U5PZH8_9CAUD</name>
<protein>
    <submittedName>
        <fullName evidence="2">Uncharacterized protein</fullName>
    </submittedName>
</protein>
<dbReference type="Proteomes" id="UP000017654">
    <property type="component" value="Segment"/>
</dbReference>
<evidence type="ECO:0000313" key="3">
    <source>
        <dbReference type="Proteomes" id="UP000017654"/>
    </source>
</evidence>
<dbReference type="KEGG" id="vg:18503483"/>
<organism evidence="2 3">
    <name type="scientific">Acinetobacter phage Petty</name>
    <dbReference type="NCBI Taxonomy" id="1406779"/>
    <lineage>
        <taxon>Viruses</taxon>
        <taxon>Duplodnaviria</taxon>
        <taxon>Heunggongvirae</taxon>
        <taxon>Uroviricota</taxon>
        <taxon>Caudoviricetes</taxon>
        <taxon>Autographivirales</taxon>
        <taxon>Autoscriptoviridae</taxon>
        <taxon>Beijerinckvirinae</taxon>
        <taxon>Pettyvirus</taxon>
        <taxon>Pettyvirus petty</taxon>
    </lineage>
</organism>
<evidence type="ECO:0000256" key="1">
    <source>
        <dbReference type="ARBA" id="ARBA00022649"/>
    </source>
</evidence>
<dbReference type="InterPro" id="IPR003847">
    <property type="entry name" value="Put_antitoxin"/>
</dbReference>
<gene>
    <name evidence="2" type="ORF">Petty_45</name>
</gene>